<evidence type="ECO:0000256" key="1">
    <source>
        <dbReference type="SAM" id="Coils"/>
    </source>
</evidence>
<organism evidence="3 4">
    <name type="scientific">Bariatricus massiliensis</name>
    <dbReference type="NCBI Taxonomy" id="1745713"/>
    <lineage>
        <taxon>Bacteria</taxon>
        <taxon>Bacillati</taxon>
        <taxon>Bacillota</taxon>
        <taxon>Clostridia</taxon>
        <taxon>Lachnospirales</taxon>
        <taxon>Lachnospiraceae</taxon>
        <taxon>Bariatricus</taxon>
    </lineage>
</organism>
<sequence>MLHIIGMILKIIGIILAVILGILVLLICIVLFVPLKYEIKAKFEGTLDSVNVKFRCSWLLHLLAASFSFEDREFTWKARVVHKVFGSEETVSKAEETLKTDVEEVYKKEPEVKKAKLPKETRIDESAVTIQERRIEAAEDESEEKAGEKTEEKTEKEGFWVRIEGKCKALWNKIKTFFENIKYTFGKICDKIKLLLEKKEIIAAFVEDEVHRLAFARLKKEAFRLLKFLRPKKFMLRTRFGFEDPYHTGQALAVLSVIYPFWGGQLSVEPDFEKRILEGELLINGKIRTVYALIAAWNLFWDKNVRKLYTDVKSMGNKV</sequence>
<reference evidence="3 4" key="1">
    <citation type="submission" date="2021-10" db="EMBL/GenBank/DDBJ databases">
        <title>Collection of gut derived symbiotic bacterial strains cultured from healthy donors.</title>
        <authorList>
            <person name="Lin H."/>
            <person name="Littmann E."/>
            <person name="Kohout C."/>
            <person name="Pamer E.G."/>
        </authorList>
    </citation>
    <scope>NUCLEOTIDE SEQUENCE [LARGE SCALE GENOMIC DNA]</scope>
    <source>
        <strain evidence="3 4">DFI.1.165</strain>
    </source>
</reference>
<gene>
    <name evidence="3" type="ORF">LIZ65_01290</name>
</gene>
<keyword evidence="2" id="KW-0812">Transmembrane</keyword>
<dbReference type="Proteomes" id="UP001299546">
    <property type="component" value="Unassembled WGS sequence"/>
</dbReference>
<accession>A0ABS8DCS9</accession>
<dbReference type="RefSeq" id="WP_066731901.1">
    <property type="nucleotide sequence ID" value="NZ_JAJCIQ010000001.1"/>
</dbReference>
<proteinExistence type="predicted"/>
<feature type="coiled-coil region" evidence="1">
    <location>
        <begin position="128"/>
        <end position="155"/>
    </location>
</feature>
<protein>
    <submittedName>
        <fullName evidence="3">DUF2953 domain-containing protein</fullName>
    </submittedName>
</protein>
<comment type="caution">
    <text evidence="3">The sequence shown here is derived from an EMBL/GenBank/DDBJ whole genome shotgun (WGS) entry which is preliminary data.</text>
</comment>
<name>A0ABS8DCS9_9FIRM</name>
<feature type="transmembrane region" description="Helical" evidence="2">
    <location>
        <begin position="12"/>
        <end position="33"/>
    </location>
</feature>
<evidence type="ECO:0000313" key="4">
    <source>
        <dbReference type="Proteomes" id="UP001299546"/>
    </source>
</evidence>
<keyword evidence="4" id="KW-1185">Reference proteome</keyword>
<evidence type="ECO:0000313" key="3">
    <source>
        <dbReference type="EMBL" id="MCB7385907.1"/>
    </source>
</evidence>
<keyword evidence="2" id="KW-1133">Transmembrane helix</keyword>
<keyword evidence="1" id="KW-0175">Coiled coil</keyword>
<dbReference type="EMBL" id="JAJCIS010000001">
    <property type="protein sequence ID" value="MCB7385907.1"/>
    <property type="molecule type" value="Genomic_DNA"/>
</dbReference>
<dbReference type="InterPro" id="IPR021338">
    <property type="entry name" value="DUF2953"/>
</dbReference>
<keyword evidence="2" id="KW-0472">Membrane</keyword>
<evidence type="ECO:0000256" key="2">
    <source>
        <dbReference type="SAM" id="Phobius"/>
    </source>
</evidence>
<dbReference type="Pfam" id="PF11167">
    <property type="entry name" value="DUF2953"/>
    <property type="match status" value="1"/>
</dbReference>